<evidence type="ECO:0000313" key="3">
    <source>
        <dbReference type="EMBL" id="KAK0467638.1"/>
    </source>
</evidence>
<keyword evidence="4" id="KW-1185">Reference proteome</keyword>
<feature type="transmembrane region" description="Helical" evidence="2">
    <location>
        <begin position="59"/>
        <end position="77"/>
    </location>
</feature>
<feature type="region of interest" description="Disordered" evidence="1">
    <location>
        <begin position="367"/>
        <end position="389"/>
    </location>
</feature>
<dbReference type="PANTHER" id="PTHR35179">
    <property type="entry name" value="PROTEIN CBG02620"/>
    <property type="match status" value="1"/>
</dbReference>
<organism evidence="3 4">
    <name type="scientific">Armillaria novae-zelandiae</name>
    <dbReference type="NCBI Taxonomy" id="153914"/>
    <lineage>
        <taxon>Eukaryota</taxon>
        <taxon>Fungi</taxon>
        <taxon>Dikarya</taxon>
        <taxon>Basidiomycota</taxon>
        <taxon>Agaricomycotina</taxon>
        <taxon>Agaricomycetes</taxon>
        <taxon>Agaricomycetidae</taxon>
        <taxon>Agaricales</taxon>
        <taxon>Marasmiineae</taxon>
        <taxon>Physalacriaceae</taxon>
        <taxon>Armillaria</taxon>
    </lineage>
</organism>
<evidence type="ECO:0000256" key="1">
    <source>
        <dbReference type="SAM" id="MobiDB-lite"/>
    </source>
</evidence>
<feature type="transmembrane region" description="Helical" evidence="2">
    <location>
        <begin position="89"/>
        <end position="116"/>
    </location>
</feature>
<evidence type="ECO:0000256" key="2">
    <source>
        <dbReference type="SAM" id="Phobius"/>
    </source>
</evidence>
<dbReference type="AlphaFoldDB" id="A0AA39TVG4"/>
<proteinExistence type="predicted"/>
<keyword evidence="2" id="KW-0472">Membrane</keyword>
<accession>A0AA39TVG4</accession>
<keyword evidence="2" id="KW-0812">Transmembrane</keyword>
<sequence length="389" mass="44114">MSWQGDISYQLQDFPPRPLLTFDGIWKAAGRMSDSQTFDIGFKTEKPFEPLQVSRGDSALGSIVFGFFFGFSIQVLWRAALETKRASRVSAYIIMIWFEILANTTYAVVAWCYLYVLPQCPLNFTTSRTPLRNNRQKIINPSIGFFLACILCWIVQVGCLMLIIVNRLCILIQTPSQRLTLKLVVIGVVSVVSISTSCIWIPAELQINSSYISLNKWWDKFEKAIYLLLDLALNILFIRMVKGRLVDHGLKKYDRVMRYNQRIIIVSIGMDILLMSVTTLKNPFVYTQFHPVTYIVKLQIEMSMSRLLIKVAHSTGINVQNTTINGQTGQKTPSALAVNITTEIYTQHDPEGQEEYEMSTFRKNDAIGDDGFLSSPSVDKIADGELSDI</sequence>
<feature type="transmembrane region" description="Helical" evidence="2">
    <location>
        <begin position="143"/>
        <end position="169"/>
    </location>
</feature>
<dbReference type="Proteomes" id="UP001175227">
    <property type="component" value="Unassembled WGS sequence"/>
</dbReference>
<comment type="caution">
    <text evidence="3">The sequence shown here is derived from an EMBL/GenBank/DDBJ whole genome shotgun (WGS) entry which is preliminary data.</text>
</comment>
<protein>
    <recommendedName>
        <fullName evidence="5">Integral membrane protein</fullName>
    </recommendedName>
</protein>
<feature type="transmembrane region" description="Helical" evidence="2">
    <location>
        <begin position="181"/>
        <end position="203"/>
    </location>
</feature>
<feature type="transmembrane region" description="Helical" evidence="2">
    <location>
        <begin position="262"/>
        <end position="280"/>
    </location>
</feature>
<feature type="transmembrane region" description="Helical" evidence="2">
    <location>
        <begin position="223"/>
        <end position="241"/>
    </location>
</feature>
<reference evidence="3" key="1">
    <citation type="submission" date="2023-06" db="EMBL/GenBank/DDBJ databases">
        <authorList>
            <consortium name="Lawrence Berkeley National Laboratory"/>
            <person name="Ahrendt S."/>
            <person name="Sahu N."/>
            <person name="Indic B."/>
            <person name="Wong-Bajracharya J."/>
            <person name="Merenyi Z."/>
            <person name="Ke H.-M."/>
            <person name="Monk M."/>
            <person name="Kocsube S."/>
            <person name="Drula E."/>
            <person name="Lipzen A."/>
            <person name="Balint B."/>
            <person name="Henrissat B."/>
            <person name="Andreopoulos B."/>
            <person name="Martin F.M."/>
            <person name="Harder C.B."/>
            <person name="Rigling D."/>
            <person name="Ford K.L."/>
            <person name="Foster G.D."/>
            <person name="Pangilinan J."/>
            <person name="Papanicolaou A."/>
            <person name="Barry K."/>
            <person name="LaButti K."/>
            <person name="Viragh M."/>
            <person name="Koriabine M."/>
            <person name="Yan M."/>
            <person name="Riley R."/>
            <person name="Champramary S."/>
            <person name="Plett K.L."/>
            <person name="Tsai I.J."/>
            <person name="Slot J."/>
            <person name="Sipos G."/>
            <person name="Plett J."/>
            <person name="Nagy L.G."/>
            <person name="Grigoriev I.V."/>
        </authorList>
    </citation>
    <scope>NUCLEOTIDE SEQUENCE</scope>
    <source>
        <strain evidence="3">ICMP 16352</strain>
    </source>
</reference>
<evidence type="ECO:0008006" key="5">
    <source>
        <dbReference type="Google" id="ProtNLM"/>
    </source>
</evidence>
<gene>
    <name evidence="3" type="ORF">IW261DRAFT_1679934</name>
</gene>
<dbReference type="EMBL" id="JAUEPR010000072">
    <property type="protein sequence ID" value="KAK0467638.1"/>
    <property type="molecule type" value="Genomic_DNA"/>
</dbReference>
<keyword evidence="2" id="KW-1133">Transmembrane helix</keyword>
<name>A0AA39TVG4_9AGAR</name>
<dbReference type="PANTHER" id="PTHR35179:SF1">
    <property type="entry name" value="INTEGRAL MEMBRANE PROTEIN"/>
    <property type="match status" value="1"/>
</dbReference>
<evidence type="ECO:0000313" key="4">
    <source>
        <dbReference type="Proteomes" id="UP001175227"/>
    </source>
</evidence>